<feature type="region of interest" description="Disordered" evidence="8">
    <location>
        <begin position="103"/>
        <end position="171"/>
    </location>
</feature>
<evidence type="ECO:0000256" key="6">
    <source>
        <dbReference type="ARBA" id="ARBA00034617"/>
    </source>
</evidence>
<dbReference type="GO" id="GO:0003676">
    <property type="term" value="F:nucleic acid binding"/>
    <property type="evidence" value="ECO:0007669"/>
    <property type="project" value="InterPro"/>
</dbReference>
<dbReference type="NCBIfam" id="TIGR00614">
    <property type="entry name" value="recQ_fam"/>
    <property type="match status" value="1"/>
</dbReference>
<evidence type="ECO:0000259" key="10">
    <source>
        <dbReference type="PROSITE" id="PS51192"/>
    </source>
</evidence>
<feature type="compositionally biased region" description="Polar residues" evidence="8">
    <location>
        <begin position="135"/>
        <end position="171"/>
    </location>
</feature>
<comment type="caution">
    <text evidence="12">The sequence shown here is derived from an EMBL/GenBank/DDBJ whole genome shotgun (WGS) entry which is preliminary data.</text>
</comment>
<evidence type="ECO:0000256" key="2">
    <source>
        <dbReference type="ARBA" id="ARBA00022741"/>
    </source>
</evidence>
<comment type="similarity">
    <text evidence="1">Belongs to the helicase family. RecQ subfamily.</text>
</comment>
<dbReference type="AlphaFoldDB" id="A0A1Z5KNV9"/>
<dbReference type="GO" id="GO:0016787">
    <property type="term" value="F:hydrolase activity"/>
    <property type="evidence" value="ECO:0007669"/>
    <property type="project" value="UniProtKB-KW"/>
</dbReference>
<keyword evidence="5" id="KW-0067">ATP-binding</keyword>
<evidence type="ECO:0000256" key="3">
    <source>
        <dbReference type="ARBA" id="ARBA00022801"/>
    </source>
</evidence>
<name>A0A1Z5KNV9_FISSO</name>
<dbReference type="GO" id="GO:0009378">
    <property type="term" value="F:four-way junction helicase activity"/>
    <property type="evidence" value="ECO:0007669"/>
    <property type="project" value="TreeGrafter"/>
</dbReference>
<dbReference type="InterPro" id="IPR027417">
    <property type="entry name" value="P-loop_NTPase"/>
</dbReference>
<evidence type="ECO:0000256" key="7">
    <source>
        <dbReference type="ARBA" id="ARBA00034808"/>
    </source>
</evidence>
<proteinExistence type="inferred from homology"/>
<evidence type="ECO:0000256" key="9">
    <source>
        <dbReference type="SAM" id="Phobius"/>
    </source>
</evidence>
<dbReference type="Gene3D" id="1.10.10.10">
    <property type="entry name" value="Winged helix-like DNA-binding domain superfamily/Winged helix DNA-binding domain"/>
    <property type="match status" value="1"/>
</dbReference>
<dbReference type="GO" id="GO:0000724">
    <property type="term" value="P:double-strand break repair via homologous recombination"/>
    <property type="evidence" value="ECO:0007669"/>
    <property type="project" value="TreeGrafter"/>
</dbReference>
<dbReference type="InterPro" id="IPR011545">
    <property type="entry name" value="DEAD/DEAH_box_helicase_dom"/>
</dbReference>
<dbReference type="InterPro" id="IPR004589">
    <property type="entry name" value="DNA_helicase_ATP-dep_RecQ"/>
</dbReference>
<dbReference type="EC" id="5.6.2.4" evidence="7"/>
<evidence type="ECO:0000256" key="8">
    <source>
        <dbReference type="SAM" id="MobiDB-lite"/>
    </source>
</evidence>
<dbReference type="Gene3D" id="3.40.50.300">
    <property type="entry name" value="P-loop containing nucleotide triphosphate hydrolases"/>
    <property type="match status" value="2"/>
</dbReference>
<evidence type="ECO:0000256" key="4">
    <source>
        <dbReference type="ARBA" id="ARBA00022806"/>
    </source>
</evidence>
<dbReference type="PANTHER" id="PTHR13710:SF120">
    <property type="entry name" value="BIFUNCTIONAL 3'-5' EXONUCLEASE_ATP-DEPENDENT HELICASE WRN"/>
    <property type="match status" value="1"/>
</dbReference>
<dbReference type="InterPro" id="IPR001650">
    <property type="entry name" value="Helicase_C-like"/>
</dbReference>
<feature type="domain" description="Helicase C-terminal" evidence="11">
    <location>
        <begin position="403"/>
        <end position="551"/>
    </location>
</feature>
<keyword evidence="4 12" id="KW-0347">Helicase</keyword>
<dbReference type="PROSITE" id="PS51192">
    <property type="entry name" value="HELICASE_ATP_BIND_1"/>
    <property type="match status" value="1"/>
</dbReference>
<dbReference type="Proteomes" id="UP000198406">
    <property type="component" value="Unassembled WGS sequence"/>
</dbReference>
<keyword evidence="13" id="KW-1185">Reference proteome</keyword>
<dbReference type="CDD" id="cd17920">
    <property type="entry name" value="DEXHc_RecQ"/>
    <property type="match status" value="1"/>
</dbReference>
<dbReference type="GO" id="GO:0005524">
    <property type="term" value="F:ATP binding"/>
    <property type="evidence" value="ECO:0007669"/>
    <property type="project" value="UniProtKB-KW"/>
</dbReference>
<dbReference type="InterPro" id="IPR036388">
    <property type="entry name" value="WH-like_DNA-bd_sf"/>
</dbReference>
<evidence type="ECO:0000313" key="12">
    <source>
        <dbReference type="EMBL" id="GAX27847.1"/>
    </source>
</evidence>
<evidence type="ECO:0000256" key="1">
    <source>
        <dbReference type="ARBA" id="ARBA00005446"/>
    </source>
</evidence>
<keyword evidence="9" id="KW-0812">Transmembrane</keyword>
<dbReference type="InterPro" id="IPR014001">
    <property type="entry name" value="Helicase_ATP-bd"/>
</dbReference>
<dbReference type="GO" id="GO:0005634">
    <property type="term" value="C:nucleus"/>
    <property type="evidence" value="ECO:0007669"/>
    <property type="project" value="TreeGrafter"/>
</dbReference>
<feature type="domain" description="Helicase ATP-binding" evidence="10">
    <location>
        <begin position="197"/>
        <end position="371"/>
    </location>
</feature>
<dbReference type="Pfam" id="PF00270">
    <property type="entry name" value="DEAD"/>
    <property type="match status" value="1"/>
</dbReference>
<evidence type="ECO:0000313" key="13">
    <source>
        <dbReference type="Proteomes" id="UP000198406"/>
    </source>
</evidence>
<feature type="compositionally biased region" description="Basic and acidic residues" evidence="8">
    <location>
        <begin position="109"/>
        <end position="122"/>
    </location>
</feature>
<organism evidence="12 13">
    <name type="scientific">Fistulifera solaris</name>
    <name type="common">Oleaginous diatom</name>
    <dbReference type="NCBI Taxonomy" id="1519565"/>
    <lineage>
        <taxon>Eukaryota</taxon>
        <taxon>Sar</taxon>
        <taxon>Stramenopiles</taxon>
        <taxon>Ochrophyta</taxon>
        <taxon>Bacillariophyta</taxon>
        <taxon>Bacillariophyceae</taxon>
        <taxon>Bacillariophycidae</taxon>
        <taxon>Naviculales</taxon>
        <taxon>Naviculaceae</taxon>
        <taxon>Fistulifera</taxon>
    </lineage>
</organism>
<keyword evidence="9" id="KW-0472">Membrane</keyword>
<feature type="transmembrane region" description="Helical" evidence="9">
    <location>
        <begin position="44"/>
        <end position="64"/>
    </location>
</feature>
<dbReference type="InParanoid" id="A0A1Z5KNV9"/>
<dbReference type="PROSITE" id="PS51194">
    <property type="entry name" value="HELICASE_CTER"/>
    <property type="match status" value="1"/>
</dbReference>
<keyword evidence="9" id="KW-1133">Transmembrane helix</keyword>
<dbReference type="GO" id="GO:0043138">
    <property type="term" value="F:3'-5' DNA helicase activity"/>
    <property type="evidence" value="ECO:0007669"/>
    <property type="project" value="UniProtKB-EC"/>
</dbReference>
<dbReference type="SMART" id="SM00487">
    <property type="entry name" value="DEXDc"/>
    <property type="match status" value="1"/>
</dbReference>
<dbReference type="PANTHER" id="PTHR13710">
    <property type="entry name" value="DNA HELICASE RECQ FAMILY MEMBER"/>
    <property type="match status" value="1"/>
</dbReference>
<reference evidence="12 13" key="1">
    <citation type="journal article" date="2015" name="Plant Cell">
        <title>Oil accumulation by the oleaginous diatom Fistulifera solaris as revealed by the genome and transcriptome.</title>
        <authorList>
            <person name="Tanaka T."/>
            <person name="Maeda Y."/>
            <person name="Veluchamy A."/>
            <person name="Tanaka M."/>
            <person name="Abida H."/>
            <person name="Marechal E."/>
            <person name="Bowler C."/>
            <person name="Muto M."/>
            <person name="Sunaga Y."/>
            <person name="Tanaka M."/>
            <person name="Yoshino T."/>
            <person name="Taniguchi T."/>
            <person name="Fukuda Y."/>
            <person name="Nemoto M."/>
            <person name="Matsumoto M."/>
            <person name="Wong P.S."/>
            <person name="Aburatani S."/>
            <person name="Fujibuchi W."/>
        </authorList>
    </citation>
    <scope>NUCLEOTIDE SEQUENCE [LARGE SCALE GENOMIC DNA]</scope>
    <source>
        <strain evidence="12 13">JPCC DA0580</strain>
    </source>
</reference>
<dbReference type="InterPro" id="IPR032284">
    <property type="entry name" value="RecQ_Zn-bd"/>
</dbReference>
<dbReference type="Pfam" id="PF00271">
    <property type="entry name" value="Helicase_C"/>
    <property type="match status" value="1"/>
</dbReference>
<dbReference type="OrthoDB" id="10261556at2759"/>
<dbReference type="GO" id="GO:0005694">
    <property type="term" value="C:chromosome"/>
    <property type="evidence" value="ECO:0007669"/>
    <property type="project" value="TreeGrafter"/>
</dbReference>
<comment type="catalytic activity">
    <reaction evidence="6">
        <text>Couples ATP hydrolysis with the unwinding of duplex DNA by translocating in the 3'-5' direction.</text>
        <dbReference type="EC" id="5.6.2.4"/>
    </reaction>
</comment>
<dbReference type="Pfam" id="PF16124">
    <property type="entry name" value="RecQ_Zn_bind"/>
    <property type="match status" value="1"/>
</dbReference>
<keyword evidence="3 12" id="KW-0378">Hydrolase</keyword>
<accession>A0A1Z5KNV9</accession>
<keyword evidence="2" id="KW-0547">Nucleotide-binding</keyword>
<dbReference type="EMBL" id="BDSP01000259">
    <property type="protein sequence ID" value="GAX27847.1"/>
    <property type="molecule type" value="Genomic_DNA"/>
</dbReference>
<protein>
    <recommendedName>
        <fullName evidence="7">DNA 3'-5' helicase</fullName>
        <ecNumber evidence="7">5.6.2.4</ecNumber>
    </recommendedName>
</protein>
<sequence length="1044" mass="117476">MKPTFLEKRTVPSISNYPFCHCTSYMLKKSSGERIVRQWFPTNVFFFWIAFSHLSSFSVAAYLLTSQRQSFYSNPLSLHSKMDDEFGDASFLDDFDVEQVIHTSHQKPSKHEETSPGNKREPINVSPFESKDSVSENTPQNNNKRLKVESSSFDDAPSNSTTNQNLPFSSTSSGLQATLHKYFGYSEFRPGQEQVIEAIVSQKQDVAIFWATGAGKSLCYQIPPLHLQQVAIVVSPLISLMQDQVAQLNARSEQPLAVFLGSAQTDASLERRALQGHFRLIYVTPEKMSSSFPSQLVSSGLAHRICLIAVDEAHCVSEWGHDFRPDYRMLGDTLRTRNPALRSIPILSLTATATSRVKTDIVSSLQLRAPLITQRSVDRSNLRISIQSKTKDVAGIFRDWCQKWNKATDTVPSTIIYVATRNQVDQIAALLQQNLSASVRVAAYHAGLSAQQRQTAHMQFLTGQVPIIVATVAFGMGIDKPDIREIIHYGPPKTVEEYAQQIGRAGRDGLSAQCTLIYSPADFDKYLGDFYLGQLTETAKQVTRENIQAFKAMCQDHRSCRRKVLVEYFQQTPEFGDWCGTCDVCLSRDQYEGDQERDFGVPARILLTAVQALKRQGLGNTMAVANGQAVEKYRYAIQFPGTPAAVQNQIKELKGDESKYTVKYLKELLPGLVQSGYIAESTESKQLSGFAKRWTVYDITPRGRQVLQNRNTPILLPVPQSVRDQEKQEDERRQRVLKELSNRGLKKETLPESEVNAGDGTVIRAYSKWYSFIEGARRHSEQRATDLEDLLKLIDNWRAETAIKLRIAPASVLAEHLMVSLAYSVASLPQHVTLNRDMVLAAGVRTITVDDLVASCLRWREKSQLAQPSEGTVGNTKSMVLRTIQCKKWEFAVYKPQKKTGKATWENYFDRFYAGENPLAIAMAPGDGKKPIQVQTVVAHILEGCSFGREVDLERLAEFMPPPNEKQWEELRAAELATGMDVCADPETSGRNGDKFTMTEFLKPIVGEKTENMDRAVFGQWCNYLKWYLTLRRAGYEPKFVDSI</sequence>
<evidence type="ECO:0000259" key="11">
    <source>
        <dbReference type="PROSITE" id="PS51194"/>
    </source>
</evidence>
<dbReference type="SMART" id="SM00490">
    <property type="entry name" value="HELICc"/>
    <property type="match status" value="1"/>
</dbReference>
<dbReference type="GO" id="GO:0005737">
    <property type="term" value="C:cytoplasm"/>
    <property type="evidence" value="ECO:0007669"/>
    <property type="project" value="TreeGrafter"/>
</dbReference>
<evidence type="ECO:0000256" key="5">
    <source>
        <dbReference type="ARBA" id="ARBA00022840"/>
    </source>
</evidence>
<gene>
    <name evidence="12" type="ORF">FisN_13Hh046</name>
</gene>
<dbReference type="SUPFAM" id="SSF52540">
    <property type="entry name" value="P-loop containing nucleoside triphosphate hydrolases"/>
    <property type="match status" value="1"/>
</dbReference>